<comment type="caution">
    <text evidence="2">The sequence shown here is derived from an EMBL/GenBank/DDBJ whole genome shotgun (WGS) entry which is preliminary data.</text>
</comment>
<dbReference type="Pfam" id="PF07872">
    <property type="entry name" value="DUF1659"/>
    <property type="match status" value="1"/>
</dbReference>
<accession>A0A8J2YKZ9</accession>
<reference evidence="2" key="2">
    <citation type="submission" date="2020-09" db="EMBL/GenBank/DDBJ databases">
        <authorList>
            <person name="Sun Q."/>
            <person name="Zhou Y."/>
        </authorList>
    </citation>
    <scope>NUCLEOTIDE SEQUENCE</scope>
    <source>
        <strain evidence="2">CGMCC 1.15371</strain>
    </source>
</reference>
<sequence length="73" mass="7901">MATSQLQQSSMALMLDGGMNEKGDAVKLRKSFNNVKSEATADQLYAIATSLAALQQHDLLSIERADTSEIQQS</sequence>
<proteinExistence type="predicted"/>
<dbReference type="AlphaFoldDB" id="A0A8J2YKZ9"/>
<gene>
    <name evidence="2" type="ORF">GCM10011391_32280</name>
</gene>
<evidence type="ECO:0000313" key="3">
    <source>
        <dbReference type="Proteomes" id="UP000628775"/>
    </source>
</evidence>
<evidence type="ECO:0000259" key="1">
    <source>
        <dbReference type="Pfam" id="PF07872"/>
    </source>
</evidence>
<organism evidence="2 3">
    <name type="scientific">Pullulanibacillus camelliae</name>
    <dbReference type="NCBI Taxonomy" id="1707096"/>
    <lineage>
        <taxon>Bacteria</taxon>
        <taxon>Bacillati</taxon>
        <taxon>Bacillota</taxon>
        <taxon>Bacilli</taxon>
        <taxon>Bacillales</taxon>
        <taxon>Sporolactobacillaceae</taxon>
        <taxon>Pullulanibacillus</taxon>
    </lineage>
</organism>
<protein>
    <recommendedName>
        <fullName evidence="1">DUF1659 domain-containing protein</fullName>
    </recommendedName>
</protein>
<keyword evidence="3" id="KW-1185">Reference proteome</keyword>
<dbReference type="InterPro" id="IPR012454">
    <property type="entry name" value="DUF1659"/>
</dbReference>
<dbReference type="EMBL" id="BMIR01000019">
    <property type="protein sequence ID" value="GGE51037.1"/>
    <property type="molecule type" value="Genomic_DNA"/>
</dbReference>
<dbReference type="RefSeq" id="WP_188696666.1">
    <property type="nucleotide sequence ID" value="NZ_BMIR01000019.1"/>
</dbReference>
<name>A0A8J2YKZ9_9BACL</name>
<feature type="domain" description="DUF1659" evidence="1">
    <location>
        <begin position="2"/>
        <end position="72"/>
    </location>
</feature>
<dbReference type="Proteomes" id="UP000628775">
    <property type="component" value="Unassembled WGS sequence"/>
</dbReference>
<reference evidence="2" key="1">
    <citation type="journal article" date="2014" name="Int. J. Syst. Evol. Microbiol.">
        <title>Complete genome sequence of Corynebacterium casei LMG S-19264T (=DSM 44701T), isolated from a smear-ripened cheese.</title>
        <authorList>
            <consortium name="US DOE Joint Genome Institute (JGI-PGF)"/>
            <person name="Walter F."/>
            <person name="Albersmeier A."/>
            <person name="Kalinowski J."/>
            <person name="Ruckert C."/>
        </authorList>
    </citation>
    <scope>NUCLEOTIDE SEQUENCE</scope>
    <source>
        <strain evidence="2">CGMCC 1.15371</strain>
    </source>
</reference>
<evidence type="ECO:0000313" key="2">
    <source>
        <dbReference type="EMBL" id="GGE51037.1"/>
    </source>
</evidence>